<sequence length="152" mass="17864">MRILTGEENRISRELFNTLEATASLCVEKEGLDPDMTEISLTFVSEDEIRRLNRMYRKTDRVTDVLSFPLVEDFGQVDRDEELLLGDVVICLPVAERQAGEYGHSREREIVYLFVHSVCHLLGYDHMDEDEKREMRRREEEVMSLVDLERKP</sequence>
<keyword evidence="8 9" id="KW-0862">Zinc</keyword>
<dbReference type="SUPFAM" id="SSF55486">
    <property type="entry name" value="Metalloproteases ('zincins'), catalytic domain"/>
    <property type="match status" value="1"/>
</dbReference>
<dbReference type="GO" id="GO:0005737">
    <property type="term" value="C:cytoplasm"/>
    <property type="evidence" value="ECO:0007669"/>
    <property type="project" value="UniProtKB-SubCell"/>
</dbReference>
<comment type="cofactor">
    <cofactor evidence="9">
        <name>Zn(2+)</name>
        <dbReference type="ChEBI" id="CHEBI:29105"/>
    </cofactor>
    <text evidence="9">Binds 1 zinc ion.</text>
</comment>
<dbReference type="EMBL" id="DVMP01000023">
    <property type="protein sequence ID" value="HIU25090.1"/>
    <property type="molecule type" value="Genomic_DNA"/>
</dbReference>
<protein>
    <recommendedName>
        <fullName evidence="9">Endoribonuclease YbeY</fullName>
        <ecNumber evidence="9">3.1.-.-</ecNumber>
    </recommendedName>
</protein>
<dbReference type="GO" id="GO:0008270">
    <property type="term" value="F:zinc ion binding"/>
    <property type="evidence" value="ECO:0007669"/>
    <property type="project" value="UniProtKB-UniRule"/>
</dbReference>
<comment type="function">
    <text evidence="9">Single strand-specific metallo-endoribonuclease involved in late-stage 70S ribosome quality control and in maturation of the 3' terminus of the 16S rRNA.</text>
</comment>
<dbReference type="InterPro" id="IPR023091">
    <property type="entry name" value="MetalPrtase_cat_dom_sf_prd"/>
</dbReference>
<dbReference type="GO" id="GO:0004222">
    <property type="term" value="F:metalloendopeptidase activity"/>
    <property type="evidence" value="ECO:0007669"/>
    <property type="project" value="InterPro"/>
</dbReference>
<dbReference type="InterPro" id="IPR002036">
    <property type="entry name" value="YbeY"/>
</dbReference>
<comment type="subcellular location">
    <subcellularLocation>
        <location evidence="9">Cytoplasm</location>
    </subcellularLocation>
</comment>
<dbReference type="PANTHER" id="PTHR46986">
    <property type="entry name" value="ENDORIBONUCLEASE YBEY, CHLOROPLASTIC"/>
    <property type="match status" value="1"/>
</dbReference>
<evidence type="ECO:0000313" key="10">
    <source>
        <dbReference type="EMBL" id="HIU25090.1"/>
    </source>
</evidence>
<keyword evidence="9" id="KW-0963">Cytoplasm</keyword>
<evidence type="ECO:0000256" key="1">
    <source>
        <dbReference type="ARBA" id="ARBA00010875"/>
    </source>
</evidence>
<dbReference type="PANTHER" id="PTHR46986:SF1">
    <property type="entry name" value="ENDORIBONUCLEASE YBEY, CHLOROPLASTIC"/>
    <property type="match status" value="1"/>
</dbReference>
<dbReference type="Proteomes" id="UP000824090">
    <property type="component" value="Unassembled WGS sequence"/>
</dbReference>
<dbReference type="InterPro" id="IPR020549">
    <property type="entry name" value="YbeY_CS"/>
</dbReference>
<keyword evidence="5 9" id="KW-0479">Metal-binding</keyword>
<accession>A0A9D1I190</accession>
<dbReference type="Pfam" id="PF02130">
    <property type="entry name" value="YbeY"/>
    <property type="match status" value="1"/>
</dbReference>
<dbReference type="PROSITE" id="PS01306">
    <property type="entry name" value="UPF0054"/>
    <property type="match status" value="1"/>
</dbReference>
<name>A0A9D1I190_9FIRM</name>
<comment type="caution">
    <text evidence="10">The sequence shown here is derived from an EMBL/GenBank/DDBJ whole genome shotgun (WGS) entry which is preliminary data.</text>
</comment>
<evidence type="ECO:0000256" key="3">
    <source>
        <dbReference type="ARBA" id="ARBA00022552"/>
    </source>
</evidence>
<feature type="binding site" evidence="9">
    <location>
        <position position="120"/>
    </location>
    <ligand>
        <name>Zn(2+)</name>
        <dbReference type="ChEBI" id="CHEBI:29105"/>
        <note>catalytic</note>
    </ligand>
</feature>
<evidence type="ECO:0000256" key="7">
    <source>
        <dbReference type="ARBA" id="ARBA00022801"/>
    </source>
</evidence>
<dbReference type="HAMAP" id="MF_00009">
    <property type="entry name" value="Endoribonucl_YbeY"/>
    <property type="match status" value="1"/>
</dbReference>
<dbReference type="EC" id="3.1.-.-" evidence="9"/>
<feature type="binding site" evidence="9">
    <location>
        <position position="116"/>
    </location>
    <ligand>
        <name>Zn(2+)</name>
        <dbReference type="ChEBI" id="CHEBI:29105"/>
        <note>catalytic</note>
    </ligand>
</feature>
<reference evidence="10" key="1">
    <citation type="submission" date="2020-10" db="EMBL/GenBank/DDBJ databases">
        <authorList>
            <person name="Gilroy R."/>
        </authorList>
    </citation>
    <scope>NUCLEOTIDE SEQUENCE</scope>
    <source>
        <strain evidence="10">ChiHcec3-6078</strain>
    </source>
</reference>
<feature type="binding site" evidence="9">
    <location>
        <position position="126"/>
    </location>
    <ligand>
        <name>Zn(2+)</name>
        <dbReference type="ChEBI" id="CHEBI:29105"/>
        <note>catalytic</note>
    </ligand>
</feature>
<dbReference type="AlphaFoldDB" id="A0A9D1I190"/>
<keyword evidence="2 9" id="KW-0690">Ribosome biogenesis</keyword>
<keyword evidence="7 9" id="KW-0378">Hydrolase</keyword>
<keyword evidence="6 9" id="KW-0255">Endonuclease</keyword>
<dbReference type="Gene3D" id="3.40.390.30">
    <property type="entry name" value="Metalloproteases ('zincins'), catalytic domain"/>
    <property type="match status" value="1"/>
</dbReference>
<keyword evidence="3 9" id="KW-0698">rRNA processing</keyword>
<keyword evidence="4 9" id="KW-0540">Nuclease</keyword>
<organism evidence="10 11">
    <name type="scientific">Candidatus Allocopromorpha excrementigallinarum</name>
    <dbReference type="NCBI Taxonomy" id="2840742"/>
    <lineage>
        <taxon>Bacteria</taxon>
        <taxon>Bacillati</taxon>
        <taxon>Bacillota</taxon>
        <taxon>Clostridia</taxon>
        <taxon>Eubacteriales</taxon>
        <taxon>Eubacteriaceae</taxon>
        <taxon>Eubacteriaceae incertae sedis</taxon>
        <taxon>Candidatus Allocopromorpha</taxon>
    </lineage>
</organism>
<dbReference type="GO" id="GO:0004521">
    <property type="term" value="F:RNA endonuclease activity"/>
    <property type="evidence" value="ECO:0007669"/>
    <property type="project" value="UniProtKB-UniRule"/>
</dbReference>
<evidence type="ECO:0000256" key="8">
    <source>
        <dbReference type="ARBA" id="ARBA00022833"/>
    </source>
</evidence>
<evidence type="ECO:0000256" key="2">
    <source>
        <dbReference type="ARBA" id="ARBA00022517"/>
    </source>
</evidence>
<evidence type="ECO:0000256" key="4">
    <source>
        <dbReference type="ARBA" id="ARBA00022722"/>
    </source>
</evidence>
<gene>
    <name evidence="9 10" type="primary">ybeY</name>
    <name evidence="10" type="ORF">IAC50_01145</name>
</gene>
<proteinExistence type="inferred from homology"/>
<dbReference type="NCBIfam" id="TIGR00043">
    <property type="entry name" value="rRNA maturation RNase YbeY"/>
    <property type="match status" value="1"/>
</dbReference>
<evidence type="ECO:0000313" key="11">
    <source>
        <dbReference type="Proteomes" id="UP000824090"/>
    </source>
</evidence>
<evidence type="ECO:0000256" key="6">
    <source>
        <dbReference type="ARBA" id="ARBA00022759"/>
    </source>
</evidence>
<reference evidence="10" key="2">
    <citation type="journal article" date="2021" name="PeerJ">
        <title>Extensive microbial diversity within the chicken gut microbiome revealed by metagenomics and culture.</title>
        <authorList>
            <person name="Gilroy R."/>
            <person name="Ravi A."/>
            <person name="Getino M."/>
            <person name="Pursley I."/>
            <person name="Horton D.L."/>
            <person name="Alikhan N.F."/>
            <person name="Baker D."/>
            <person name="Gharbi K."/>
            <person name="Hall N."/>
            <person name="Watson M."/>
            <person name="Adriaenssens E.M."/>
            <person name="Foster-Nyarko E."/>
            <person name="Jarju S."/>
            <person name="Secka A."/>
            <person name="Antonio M."/>
            <person name="Oren A."/>
            <person name="Chaudhuri R.R."/>
            <person name="La Ragione R."/>
            <person name="Hildebrand F."/>
            <person name="Pallen M.J."/>
        </authorList>
    </citation>
    <scope>NUCLEOTIDE SEQUENCE</scope>
    <source>
        <strain evidence="10">ChiHcec3-6078</strain>
    </source>
</reference>
<dbReference type="GO" id="GO:0006364">
    <property type="term" value="P:rRNA processing"/>
    <property type="evidence" value="ECO:0007669"/>
    <property type="project" value="UniProtKB-UniRule"/>
</dbReference>
<evidence type="ECO:0000256" key="5">
    <source>
        <dbReference type="ARBA" id="ARBA00022723"/>
    </source>
</evidence>
<evidence type="ECO:0000256" key="9">
    <source>
        <dbReference type="HAMAP-Rule" id="MF_00009"/>
    </source>
</evidence>
<comment type="similarity">
    <text evidence="1 9">Belongs to the endoribonuclease YbeY family.</text>
</comment>